<protein>
    <submittedName>
        <fullName evidence="2">Uncharacterized protein</fullName>
    </submittedName>
</protein>
<organism evidence="2 3">
    <name type="scientific">Microctonus aethiopoides</name>
    <dbReference type="NCBI Taxonomy" id="144406"/>
    <lineage>
        <taxon>Eukaryota</taxon>
        <taxon>Metazoa</taxon>
        <taxon>Ecdysozoa</taxon>
        <taxon>Arthropoda</taxon>
        <taxon>Hexapoda</taxon>
        <taxon>Insecta</taxon>
        <taxon>Pterygota</taxon>
        <taxon>Neoptera</taxon>
        <taxon>Endopterygota</taxon>
        <taxon>Hymenoptera</taxon>
        <taxon>Apocrita</taxon>
        <taxon>Ichneumonoidea</taxon>
        <taxon>Braconidae</taxon>
        <taxon>Euphorinae</taxon>
        <taxon>Microctonus</taxon>
    </lineage>
</organism>
<evidence type="ECO:0000313" key="2">
    <source>
        <dbReference type="EMBL" id="KAK0163746.1"/>
    </source>
</evidence>
<keyword evidence="1" id="KW-1133">Transmembrane helix</keyword>
<dbReference type="AlphaFoldDB" id="A0AA39F6A3"/>
<gene>
    <name evidence="2" type="ORF">PV328_002444</name>
</gene>
<dbReference type="EMBL" id="JAQQBS010001422">
    <property type="protein sequence ID" value="KAK0163746.1"/>
    <property type="molecule type" value="Genomic_DNA"/>
</dbReference>
<reference evidence="2" key="1">
    <citation type="journal article" date="2023" name="bioRxiv">
        <title>Scaffold-level genome assemblies of two parasitoid biocontrol wasps reveal the parthenogenesis mechanism and an associated novel virus.</title>
        <authorList>
            <person name="Inwood S."/>
            <person name="Skelly J."/>
            <person name="Guhlin J."/>
            <person name="Harrop T."/>
            <person name="Goldson S."/>
            <person name="Dearden P."/>
        </authorList>
    </citation>
    <scope>NUCLEOTIDE SEQUENCE</scope>
    <source>
        <strain evidence="2">Irish</strain>
        <tissue evidence="2">Whole body</tissue>
    </source>
</reference>
<evidence type="ECO:0000313" key="3">
    <source>
        <dbReference type="Proteomes" id="UP001168990"/>
    </source>
</evidence>
<proteinExistence type="predicted"/>
<evidence type="ECO:0000256" key="1">
    <source>
        <dbReference type="SAM" id="Phobius"/>
    </source>
</evidence>
<accession>A0AA39F6A3</accession>
<dbReference type="Proteomes" id="UP001168990">
    <property type="component" value="Unassembled WGS sequence"/>
</dbReference>
<keyword evidence="3" id="KW-1185">Reference proteome</keyword>
<feature type="transmembrane region" description="Helical" evidence="1">
    <location>
        <begin position="12"/>
        <end position="32"/>
    </location>
</feature>
<reference evidence="2" key="2">
    <citation type="submission" date="2023-03" db="EMBL/GenBank/DDBJ databases">
        <authorList>
            <person name="Inwood S.N."/>
            <person name="Skelly J.G."/>
            <person name="Guhlin J."/>
            <person name="Harrop T.W.R."/>
            <person name="Goldson S.G."/>
            <person name="Dearden P.K."/>
        </authorList>
    </citation>
    <scope>NUCLEOTIDE SEQUENCE</scope>
    <source>
        <strain evidence="2">Irish</strain>
        <tissue evidence="2">Whole body</tissue>
    </source>
</reference>
<comment type="caution">
    <text evidence="2">The sequence shown here is derived from an EMBL/GenBank/DDBJ whole genome shotgun (WGS) entry which is preliminary data.</text>
</comment>
<name>A0AA39F6A3_9HYME</name>
<keyword evidence="1" id="KW-0472">Membrane</keyword>
<sequence>MVIGSSGRPSTSLYFYVLLFFLSSSYFIYGFYQHEVDPEEYAISKSLRVDANSLAFFNFVTQTHIMEKILPWLTRIKEADLRTLTSGKFYHAHSKIIIGTEKIHLMVVEYQVGKHLILQSEDQFIRQRIEIRTKRYHNQTIFTIKVYSKRTSALFHHTVGRAVQNFIIKQLETSLIHTAEIYIAISNELKIPKLITSKE</sequence>
<keyword evidence="1" id="KW-0812">Transmembrane</keyword>